<dbReference type="OrthoDB" id="1724197at2759"/>
<dbReference type="GeneID" id="5232012"/>
<evidence type="ECO:0000313" key="5">
    <source>
        <dbReference type="Proteomes" id="UP000001996"/>
    </source>
</evidence>
<name>A5E2A3_LODEL</name>
<sequence length="489" mass="55055">MSSITTESEPKLQGKITEENLLLGSKSQPILLTRVEVNGGGPFSYEFFDKLLSPLLGKGDYTLAQITDKIHQSYQHLADTGVFKKIGARIEPDFYSNVPAVKSYNSEKSIPAKVVFDVANVSLNNNEGFLNFNNEEFLNLQLNHIDRNFSENAETVSVGVDYNPYKPYDHLLTNFKFSSSLKDPSFRFLIDGGYNTRNNYAWQDFKENQLGGKIGLLYKKQKNFDIFTGFSLYKRRLFDIEEGANADLKYFNGEFLKSSVLNKAHFQHLTYLSDKHKSFPTNGINVQIESELSSVQKQVDASNRGEFVKLQIKFDLYKSVFNNYFTTKLSGEIGGIYSFNSKFPVHPLDKFYLGGYSSFLGFSKNGVEPSGGLQLYKVQATLFSKIPHLLYAPTLNRYNVALSEDEHPLRLYGTVIAGNCVPTSSKTIFNDDNGALSYGFGLRYFNHWANFDLGYFVSKRFGSLESRSDVGVKDGIQFSISIGAPSSNL</sequence>
<feature type="domain" description="Bacterial surface antigen (D15)" evidence="3">
    <location>
        <begin position="149"/>
        <end position="444"/>
    </location>
</feature>
<dbReference type="EMBL" id="CH981528">
    <property type="protein sequence ID" value="EDK45561.1"/>
    <property type="molecule type" value="Genomic_DNA"/>
</dbReference>
<comment type="subcellular location">
    <subcellularLocation>
        <location evidence="1">Membrane</location>
    </subcellularLocation>
</comment>
<keyword evidence="2" id="KW-0472">Membrane</keyword>
<evidence type="ECO:0000256" key="1">
    <source>
        <dbReference type="ARBA" id="ARBA00004370"/>
    </source>
</evidence>
<dbReference type="Pfam" id="PF01103">
    <property type="entry name" value="Omp85"/>
    <property type="match status" value="1"/>
</dbReference>
<evidence type="ECO:0000259" key="3">
    <source>
        <dbReference type="Pfam" id="PF01103"/>
    </source>
</evidence>
<dbReference type="STRING" id="379508.A5E2A3"/>
<keyword evidence="5" id="KW-1185">Reference proteome</keyword>
<dbReference type="InterPro" id="IPR000184">
    <property type="entry name" value="Bac_surfAg_D15"/>
</dbReference>
<dbReference type="InParanoid" id="A5E2A3"/>
<gene>
    <name evidence="4" type="ORF">LELG_03740</name>
</gene>
<dbReference type="Proteomes" id="UP000001996">
    <property type="component" value="Unassembled WGS sequence"/>
</dbReference>
<dbReference type="Gene3D" id="2.40.160.50">
    <property type="entry name" value="membrane protein fhac: a member of the omp85/tpsb transporter family"/>
    <property type="match status" value="1"/>
</dbReference>
<protein>
    <recommendedName>
        <fullName evidence="3">Bacterial surface antigen (D15) domain-containing protein</fullName>
    </recommendedName>
</protein>
<evidence type="ECO:0000313" key="4">
    <source>
        <dbReference type="EMBL" id="EDK45561.1"/>
    </source>
</evidence>
<dbReference type="KEGG" id="lel:PVL30_004568"/>
<dbReference type="VEuPathDB" id="FungiDB:LELG_03740"/>
<organism evidence="4 5">
    <name type="scientific">Lodderomyces elongisporus (strain ATCC 11503 / CBS 2605 / JCM 1781 / NBRC 1676 / NRRL YB-4239)</name>
    <name type="common">Yeast</name>
    <name type="synonym">Saccharomyces elongisporus</name>
    <dbReference type="NCBI Taxonomy" id="379508"/>
    <lineage>
        <taxon>Eukaryota</taxon>
        <taxon>Fungi</taxon>
        <taxon>Dikarya</taxon>
        <taxon>Ascomycota</taxon>
        <taxon>Saccharomycotina</taxon>
        <taxon>Pichiomycetes</taxon>
        <taxon>Debaryomycetaceae</taxon>
        <taxon>Candida/Lodderomyces clade</taxon>
        <taxon>Lodderomyces</taxon>
    </lineage>
</organism>
<proteinExistence type="predicted"/>
<reference evidence="4 5" key="1">
    <citation type="journal article" date="2009" name="Nature">
        <title>Evolution of pathogenicity and sexual reproduction in eight Candida genomes.</title>
        <authorList>
            <person name="Butler G."/>
            <person name="Rasmussen M.D."/>
            <person name="Lin M.F."/>
            <person name="Santos M.A."/>
            <person name="Sakthikumar S."/>
            <person name="Munro C.A."/>
            <person name="Rheinbay E."/>
            <person name="Grabherr M."/>
            <person name="Forche A."/>
            <person name="Reedy J.L."/>
            <person name="Agrafioti I."/>
            <person name="Arnaud M.B."/>
            <person name="Bates S."/>
            <person name="Brown A.J."/>
            <person name="Brunke S."/>
            <person name="Costanzo M.C."/>
            <person name="Fitzpatrick D.A."/>
            <person name="de Groot P.W."/>
            <person name="Harris D."/>
            <person name="Hoyer L.L."/>
            <person name="Hube B."/>
            <person name="Klis F.M."/>
            <person name="Kodira C."/>
            <person name="Lennard N."/>
            <person name="Logue M.E."/>
            <person name="Martin R."/>
            <person name="Neiman A.M."/>
            <person name="Nikolaou E."/>
            <person name="Quail M.A."/>
            <person name="Quinn J."/>
            <person name="Santos M.C."/>
            <person name="Schmitzberger F.F."/>
            <person name="Sherlock G."/>
            <person name="Shah P."/>
            <person name="Silverstein K.A."/>
            <person name="Skrzypek M.S."/>
            <person name="Soll D."/>
            <person name="Staggs R."/>
            <person name="Stansfield I."/>
            <person name="Stumpf M.P."/>
            <person name="Sudbery P.E."/>
            <person name="Srikantha T."/>
            <person name="Zeng Q."/>
            <person name="Berman J."/>
            <person name="Berriman M."/>
            <person name="Heitman J."/>
            <person name="Gow N.A."/>
            <person name="Lorenz M.C."/>
            <person name="Birren B.W."/>
            <person name="Kellis M."/>
            <person name="Cuomo C.A."/>
        </authorList>
    </citation>
    <scope>NUCLEOTIDE SEQUENCE [LARGE SCALE GENOMIC DNA]</scope>
    <source>
        <strain evidence="5">ATCC 11503 / BCRC 21390 / CBS 2605 / JCM 1781 / NBRC 1676 / NRRL YB-4239</strain>
    </source>
</reference>
<accession>A5E2A3</accession>
<evidence type="ECO:0000256" key="2">
    <source>
        <dbReference type="ARBA" id="ARBA00023136"/>
    </source>
</evidence>
<dbReference type="AlphaFoldDB" id="A5E2A3"/>
<dbReference type="eggNOG" id="KOG2602">
    <property type="taxonomic scope" value="Eukaryota"/>
</dbReference>
<dbReference type="HOGENOM" id="CLU_556813_0_0_1"/>
<dbReference type="GO" id="GO:0019867">
    <property type="term" value="C:outer membrane"/>
    <property type="evidence" value="ECO:0007669"/>
    <property type="project" value="InterPro"/>
</dbReference>
<dbReference type="OMA" id="RYFNEWV"/>